<proteinExistence type="predicted"/>
<evidence type="ECO:0000313" key="2">
    <source>
        <dbReference type="Proteomes" id="UP000663874"/>
    </source>
</evidence>
<dbReference type="EMBL" id="CAJOBE010016238">
    <property type="protein sequence ID" value="CAF4198338.1"/>
    <property type="molecule type" value="Genomic_DNA"/>
</dbReference>
<gene>
    <name evidence="1" type="ORF">FNK824_LOCUS36126</name>
</gene>
<feature type="non-terminal residue" evidence="1">
    <location>
        <position position="16"/>
    </location>
</feature>
<organism evidence="1 2">
    <name type="scientific">Rotaria sordida</name>
    <dbReference type="NCBI Taxonomy" id="392033"/>
    <lineage>
        <taxon>Eukaryota</taxon>
        <taxon>Metazoa</taxon>
        <taxon>Spiralia</taxon>
        <taxon>Gnathifera</taxon>
        <taxon>Rotifera</taxon>
        <taxon>Eurotatoria</taxon>
        <taxon>Bdelloidea</taxon>
        <taxon>Philodinida</taxon>
        <taxon>Philodinidae</taxon>
        <taxon>Rotaria</taxon>
    </lineage>
</organism>
<accession>A0A820B0Q1</accession>
<protein>
    <submittedName>
        <fullName evidence="1">Uncharacterized protein</fullName>
    </submittedName>
</protein>
<sequence>MTSYEGTLASVVSGDV</sequence>
<evidence type="ECO:0000313" key="1">
    <source>
        <dbReference type="EMBL" id="CAF4198338.1"/>
    </source>
</evidence>
<dbReference type="AlphaFoldDB" id="A0A820B0Q1"/>
<comment type="caution">
    <text evidence="1">The sequence shown here is derived from an EMBL/GenBank/DDBJ whole genome shotgun (WGS) entry which is preliminary data.</text>
</comment>
<name>A0A820B0Q1_9BILA</name>
<reference evidence="1" key="1">
    <citation type="submission" date="2021-02" db="EMBL/GenBank/DDBJ databases">
        <authorList>
            <person name="Nowell W R."/>
        </authorList>
    </citation>
    <scope>NUCLEOTIDE SEQUENCE</scope>
</reference>
<dbReference type="Proteomes" id="UP000663874">
    <property type="component" value="Unassembled WGS sequence"/>
</dbReference>